<evidence type="ECO:0000313" key="3">
    <source>
        <dbReference type="Proteomes" id="UP000838821"/>
    </source>
</evidence>
<name>A0ABN8FT36_9BACL</name>
<accession>A0ABN8FT36</accession>
<dbReference type="Proteomes" id="UP000838821">
    <property type="component" value="Unassembled WGS sequence"/>
</dbReference>
<reference evidence="2" key="1">
    <citation type="submission" date="2022-01" db="EMBL/GenBank/DDBJ databases">
        <authorList>
            <person name="Criscuolo A."/>
        </authorList>
    </citation>
    <scope>NUCLEOTIDE SEQUENCE</scope>
    <source>
        <strain evidence="2">CIP111891</strain>
    </source>
</reference>
<evidence type="ECO:0008006" key="4">
    <source>
        <dbReference type="Google" id="ProtNLM"/>
    </source>
</evidence>
<keyword evidence="1" id="KW-1133">Transmembrane helix</keyword>
<sequence length="94" mass="11108">MRYLKWCIASLSLYTLFTLMAWFIDEIGWKKGVTEGNYQVYANLLSNIQFPIKVLLGMDDVINYNFRLLPYMMGAICWVFITILFCRLKTSTHH</sequence>
<comment type="caution">
    <text evidence="2">The sequence shown here is derived from an EMBL/GenBank/DDBJ whole genome shotgun (WGS) entry which is preliminary data.</text>
</comment>
<protein>
    <recommendedName>
        <fullName evidence="4">DUF4306 domain-containing protein</fullName>
    </recommendedName>
</protein>
<feature type="transmembrane region" description="Helical" evidence="1">
    <location>
        <begin position="68"/>
        <end position="88"/>
    </location>
</feature>
<organism evidence="2 3">
    <name type="scientific">Paenibacillus allorhizoplanae</name>
    <dbReference type="NCBI Taxonomy" id="2905648"/>
    <lineage>
        <taxon>Bacteria</taxon>
        <taxon>Bacillati</taxon>
        <taxon>Bacillota</taxon>
        <taxon>Bacilli</taxon>
        <taxon>Bacillales</taxon>
        <taxon>Paenibacillaceae</taxon>
        <taxon>Paenibacillus</taxon>
    </lineage>
</organism>
<keyword evidence="1" id="KW-0472">Membrane</keyword>
<keyword evidence="3" id="KW-1185">Reference proteome</keyword>
<evidence type="ECO:0000256" key="1">
    <source>
        <dbReference type="SAM" id="Phobius"/>
    </source>
</evidence>
<proteinExistence type="predicted"/>
<dbReference type="EMBL" id="CAKMMW010000001">
    <property type="protein sequence ID" value="CAH1191941.1"/>
    <property type="molecule type" value="Genomic_DNA"/>
</dbReference>
<keyword evidence="1" id="KW-0812">Transmembrane</keyword>
<gene>
    <name evidence="2" type="ORF">PAECIP111891_00148</name>
</gene>
<evidence type="ECO:0000313" key="2">
    <source>
        <dbReference type="EMBL" id="CAH1191941.1"/>
    </source>
</evidence>
<feature type="transmembrane region" description="Helical" evidence="1">
    <location>
        <begin position="7"/>
        <end position="24"/>
    </location>
</feature>